<dbReference type="EMBL" id="CP036434">
    <property type="protein sequence ID" value="QDV07212.1"/>
    <property type="molecule type" value="Genomic_DNA"/>
</dbReference>
<dbReference type="InterPro" id="IPR004155">
    <property type="entry name" value="PBS_lyase_HEAT"/>
</dbReference>
<dbReference type="PANTHER" id="PTHR12697:SF5">
    <property type="entry name" value="DEOXYHYPUSINE HYDROXYLASE"/>
    <property type="match status" value="1"/>
</dbReference>
<dbReference type="SMART" id="SM00567">
    <property type="entry name" value="EZ_HEAT"/>
    <property type="match status" value="6"/>
</dbReference>
<feature type="compositionally biased region" description="Basic and acidic residues" evidence="1">
    <location>
        <begin position="398"/>
        <end position="413"/>
    </location>
</feature>
<dbReference type="AlphaFoldDB" id="A0A518ET15"/>
<dbReference type="Gene3D" id="1.25.10.10">
    <property type="entry name" value="Leucine-rich Repeat Variant"/>
    <property type="match status" value="2"/>
</dbReference>
<keyword evidence="2" id="KW-0732">Signal</keyword>
<reference evidence="3 4" key="1">
    <citation type="submission" date="2019-02" db="EMBL/GenBank/DDBJ databases">
        <title>Deep-cultivation of Planctomycetes and their phenomic and genomic characterization uncovers novel biology.</title>
        <authorList>
            <person name="Wiegand S."/>
            <person name="Jogler M."/>
            <person name="Boedeker C."/>
            <person name="Pinto D."/>
            <person name="Vollmers J."/>
            <person name="Rivas-Marin E."/>
            <person name="Kohn T."/>
            <person name="Peeters S.H."/>
            <person name="Heuer A."/>
            <person name="Rast P."/>
            <person name="Oberbeckmann S."/>
            <person name="Bunk B."/>
            <person name="Jeske O."/>
            <person name="Meyerdierks A."/>
            <person name="Storesund J.E."/>
            <person name="Kallscheuer N."/>
            <person name="Luecker S."/>
            <person name="Lage O.M."/>
            <person name="Pohl T."/>
            <person name="Merkel B.J."/>
            <person name="Hornburger P."/>
            <person name="Mueller R.-W."/>
            <person name="Bruemmer F."/>
            <person name="Labrenz M."/>
            <person name="Spormann A.M."/>
            <person name="Op den Camp H."/>
            <person name="Overmann J."/>
            <person name="Amann R."/>
            <person name="Jetten M.S.M."/>
            <person name="Mascher T."/>
            <person name="Medema M.H."/>
            <person name="Devos D.P."/>
            <person name="Kaster A.-K."/>
            <person name="Ovreas L."/>
            <person name="Rohde M."/>
            <person name="Galperin M.Y."/>
            <person name="Jogler C."/>
        </authorList>
    </citation>
    <scope>NUCLEOTIDE SEQUENCE [LARGE SCALE GENOMIC DNA]</scope>
    <source>
        <strain evidence="3 4">Poly30</strain>
    </source>
</reference>
<dbReference type="Proteomes" id="UP000320390">
    <property type="component" value="Chromosome"/>
</dbReference>
<evidence type="ECO:0000256" key="1">
    <source>
        <dbReference type="SAM" id="MobiDB-lite"/>
    </source>
</evidence>
<gene>
    <name evidence="3" type="ORF">Poly30_27310</name>
</gene>
<accession>A0A518ET15</accession>
<dbReference type="PANTHER" id="PTHR12697">
    <property type="entry name" value="PBS LYASE HEAT-LIKE PROTEIN"/>
    <property type="match status" value="1"/>
</dbReference>
<feature type="chain" id="PRO_5022066622" evidence="2">
    <location>
        <begin position="18"/>
        <end position="841"/>
    </location>
</feature>
<dbReference type="Pfam" id="PF13646">
    <property type="entry name" value="HEAT_2"/>
    <property type="match status" value="2"/>
</dbReference>
<name>A0A518ET15_9BACT</name>
<protein>
    <submittedName>
        <fullName evidence="3">HEAT repeat protein</fullName>
    </submittedName>
</protein>
<feature type="region of interest" description="Disordered" evidence="1">
    <location>
        <begin position="393"/>
        <end position="413"/>
    </location>
</feature>
<organism evidence="3 4">
    <name type="scientific">Saltatorellus ferox</name>
    <dbReference type="NCBI Taxonomy" id="2528018"/>
    <lineage>
        <taxon>Bacteria</taxon>
        <taxon>Pseudomonadati</taxon>
        <taxon>Planctomycetota</taxon>
        <taxon>Planctomycetia</taxon>
        <taxon>Planctomycetia incertae sedis</taxon>
        <taxon>Saltatorellus</taxon>
    </lineage>
</organism>
<evidence type="ECO:0000313" key="3">
    <source>
        <dbReference type="EMBL" id="QDV07212.1"/>
    </source>
</evidence>
<proteinExistence type="predicted"/>
<dbReference type="SUPFAM" id="SSF48371">
    <property type="entry name" value="ARM repeat"/>
    <property type="match status" value="1"/>
</dbReference>
<dbReference type="InterPro" id="IPR016024">
    <property type="entry name" value="ARM-type_fold"/>
</dbReference>
<evidence type="ECO:0000313" key="4">
    <source>
        <dbReference type="Proteomes" id="UP000320390"/>
    </source>
</evidence>
<feature type="signal peptide" evidence="2">
    <location>
        <begin position="1"/>
        <end position="17"/>
    </location>
</feature>
<keyword evidence="4" id="KW-1185">Reference proteome</keyword>
<evidence type="ECO:0000256" key="2">
    <source>
        <dbReference type="SAM" id="SignalP"/>
    </source>
</evidence>
<dbReference type="InterPro" id="IPR011989">
    <property type="entry name" value="ARM-like"/>
</dbReference>
<sequence length="841" mass="90388" precursor="true">MRFVLPAGFLLLTATFAAPGVSGGGAVAPPRALALSPEMQDDEAEALARLNELLDLARSKDPVERETAATGLGEEPSQKADAALLKLAEDEDVIVQLAAIRAMAGRESTSVTKLLTKLALESPFTRVRRAAAESLAKTNGEEARDALLKKASGKTALRAAEALLWAEALAASQRGEAAQDPKAVEKDVKGLRKMQKSKDPDERVAAAGAAVAISTRSGEPRAELIQEGLVEHLGDYKASEMACAVLEAVERAPDPADLEVLSRVMATDGLMTVIERRLERALLATLKVLPESERSAALTKMLGGLKGDGEFRGARLARIAAIQGERGLGEEERANILRAIMQGGNVDARAAAAKALATIGDEGVQLALKELSNDSVEARLGLQCIRVVQQNGSLVPEEESKKEDGEAKAEAKADPSDAVKFLIVLAEDHPSSLVQEQAVIALGQPGIHTAAVTALTELAKTGRGIDLRNVATVALGRTRAETAVATLAELLRHDDWMMRAAAAEGLLQVSRMECVAPLLDALDDENPQVAATAEEALKRFSNREGEDVERSTWRDWWAANGQRARFRTREETRARQERYGYSVSDAQIYEGLDVIVVPGLGDHIEKVLEQLGIEFRTVQAGKLDEAALHPGAILLIGCTGEISASDVEVVQWYVRTGGALFTSCWALTHTVVPTSPAVIRKAPTPGEVVDHVFARPTTSALESPYLRGVFDGGVQPFYSLEGAHLIQVVDPERAEVILDSPYTAARHGSGDLSAYFRMGHGVILDTANHFEEQGFTSAEGLKGDEECQAFAVNHMGYSLEDLRQTRDEKWWKSASKAASEIADLSVFRILTNFVREKRING</sequence>
<dbReference type="GO" id="GO:0016491">
    <property type="term" value="F:oxidoreductase activity"/>
    <property type="evidence" value="ECO:0007669"/>
    <property type="project" value="TreeGrafter"/>
</dbReference>